<dbReference type="Proteomes" id="UP001363151">
    <property type="component" value="Unassembled WGS sequence"/>
</dbReference>
<feature type="region of interest" description="Disordered" evidence="1">
    <location>
        <begin position="296"/>
        <end position="349"/>
    </location>
</feature>
<evidence type="ECO:0000256" key="1">
    <source>
        <dbReference type="SAM" id="MobiDB-lite"/>
    </source>
</evidence>
<feature type="region of interest" description="Disordered" evidence="1">
    <location>
        <begin position="21"/>
        <end position="41"/>
    </location>
</feature>
<dbReference type="InterPro" id="IPR015947">
    <property type="entry name" value="PUA-like_sf"/>
</dbReference>
<evidence type="ECO:0000313" key="3">
    <source>
        <dbReference type="EMBL" id="KAK7234874.1"/>
    </source>
</evidence>
<accession>A0ABR1FPC8</accession>
<protein>
    <recommendedName>
        <fullName evidence="5">Lon N-terminal domain-containing protein</fullName>
    </recommendedName>
</protein>
<dbReference type="PANTHER" id="PTHR46732:SF8">
    <property type="entry name" value="ATP-DEPENDENT PROTEASE LA (LON) DOMAIN PROTEIN"/>
    <property type="match status" value="1"/>
</dbReference>
<gene>
    <name evidence="3" type="ORF">SO694_0029206</name>
</gene>
<feature type="region of interest" description="Disordered" evidence="1">
    <location>
        <begin position="188"/>
        <end position="227"/>
    </location>
</feature>
<dbReference type="SUPFAM" id="SSF88697">
    <property type="entry name" value="PUA domain-like"/>
    <property type="match status" value="1"/>
</dbReference>
<feature type="signal peptide" evidence="2">
    <location>
        <begin position="1"/>
        <end position="15"/>
    </location>
</feature>
<feature type="compositionally biased region" description="Low complexity" evidence="1">
    <location>
        <begin position="320"/>
        <end position="329"/>
    </location>
</feature>
<dbReference type="InterPro" id="IPR046336">
    <property type="entry name" value="Lon_prtase_N_sf"/>
</dbReference>
<feature type="compositionally biased region" description="Basic and acidic residues" evidence="1">
    <location>
        <begin position="195"/>
        <end position="216"/>
    </location>
</feature>
<organism evidence="3 4">
    <name type="scientific">Aureococcus anophagefferens</name>
    <name type="common">Harmful bloom alga</name>
    <dbReference type="NCBI Taxonomy" id="44056"/>
    <lineage>
        <taxon>Eukaryota</taxon>
        <taxon>Sar</taxon>
        <taxon>Stramenopiles</taxon>
        <taxon>Ochrophyta</taxon>
        <taxon>Pelagophyceae</taxon>
        <taxon>Pelagomonadales</taxon>
        <taxon>Pelagomonadaceae</taxon>
        <taxon>Aureococcus</taxon>
    </lineage>
</organism>
<comment type="caution">
    <text evidence="3">The sequence shown here is derived from an EMBL/GenBank/DDBJ whole genome shotgun (WGS) entry which is preliminary data.</text>
</comment>
<feature type="chain" id="PRO_5045044370" description="Lon N-terminal domain-containing protein" evidence="2">
    <location>
        <begin position="16"/>
        <end position="483"/>
    </location>
</feature>
<dbReference type="Gene3D" id="2.30.130.40">
    <property type="entry name" value="LON domain-like"/>
    <property type="match status" value="1"/>
</dbReference>
<keyword evidence="4" id="KW-1185">Reference proteome</keyword>
<name>A0ABR1FPC8_AURAN</name>
<keyword evidence="2" id="KW-0732">Signal</keyword>
<evidence type="ECO:0000313" key="4">
    <source>
        <dbReference type="Proteomes" id="UP001363151"/>
    </source>
</evidence>
<evidence type="ECO:0000256" key="2">
    <source>
        <dbReference type="SAM" id="SignalP"/>
    </source>
</evidence>
<sequence length="483" mass="52597">MRALALLITIATSSALLPSTTRAPRSALRSAPPGGADLYNGEDDERNAQVAALKRSFYGVPAAPRAEASRSRVAVRSRSSFGLLEDVPLCRWSGALLPHSQLALNVWQPQYTHLFEELFATPEPWYYAHVRLPGGAANLNNPAYDFCAPDCSAPRAGTLMRVASFRREADNRLSVVVQGVARCMVERGPAPASERNCDDRSPGLRTSRDARREKGKTARPASPFLPLARPPARPFLVRRPRVLGRRALPYARADVRLAPDGEALAHGASDAWPRAWAAAVEADEAWAAYGSARADGPLRCRRSASSPRPRPRRRRRRSPRSTPRSAPSPRGRRRRPSTPRSAPRDARTRALLRRREAEVWVKLDALLAALRSRPETAGAVPVPSQLLGLLPRDEAWPGDFRLDGVAADLARRSAELPDDVDQADRRFVAARDNYPAHRRASRLSFAVFAVIGGGGQDALDAATAADRLALAAARLDALIASLA</sequence>
<proteinExistence type="predicted"/>
<evidence type="ECO:0008006" key="5">
    <source>
        <dbReference type="Google" id="ProtNLM"/>
    </source>
</evidence>
<dbReference type="EMBL" id="JBBJCI010000304">
    <property type="protein sequence ID" value="KAK7234874.1"/>
    <property type="molecule type" value="Genomic_DNA"/>
</dbReference>
<reference evidence="3 4" key="1">
    <citation type="submission" date="2024-03" db="EMBL/GenBank/DDBJ databases">
        <title>Aureococcus anophagefferens CCMP1851 and Kratosvirus quantuckense: Draft genome of a second virus-susceptible host strain in the model system.</title>
        <authorList>
            <person name="Chase E."/>
            <person name="Truchon A.R."/>
            <person name="Schepens W."/>
            <person name="Wilhelm S.W."/>
        </authorList>
    </citation>
    <scope>NUCLEOTIDE SEQUENCE [LARGE SCALE GENOMIC DNA]</scope>
    <source>
        <strain evidence="3 4">CCMP1851</strain>
    </source>
</reference>
<feature type="compositionally biased region" description="Low complexity" evidence="1">
    <location>
        <begin position="218"/>
        <end position="227"/>
    </location>
</feature>
<dbReference type="PANTHER" id="PTHR46732">
    <property type="entry name" value="ATP-DEPENDENT PROTEASE LA (LON) DOMAIN PROTEIN"/>
    <property type="match status" value="1"/>
</dbReference>
<feature type="compositionally biased region" description="Basic residues" evidence="1">
    <location>
        <begin position="309"/>
        <end position="319"/>
    </location>
</feature>